<name>A0A506PK72_9FLAO</name>
<accession>A0A506PK72</accession>
<proteinExistence type="predicted"/>
<dbReference type="OrthoDB" id="2168082at2"/>
<organism evidence="2 3">
    <name type="scientific">Paucihalobacter ruber</name>
    <dbReference type="NCBI Taxonomy" id="2567861"/>
    <lineage>
        <taxon>Bacteria</taxon>
        <taxon>Pseudomonadati</taxon>
        <taxon>Bacteroidota</taxon>
        <taxon>Flavobacteriia</taxon>
        <taxon>Flavobacteriales</taxon>
        <taxon>Flavobacteriaceae</taxon>
        <taxon>Paucihalobacter</taxon>
    </lineage>
</organism>
<dbReference type="Pfam" id="PF20046">
    <property type="entry name" value="DUF6448"/>
    <property type="match status" value="1"/>
</dbReference>
<comment type="caution">
    <text evidence="2">The sequence shown here is derived from an EMBL/GenBank/DDBJ whole genome shotgun (WGS) entry which is preliminary data.</text>
</comment>
<reference evidence="2 3" key="1">
    <citation type="submission" date="2019-06" db="EMBL/GenBank/DDBJ databases">
        <title>Flavobacteriaceae Paucihalobacterium erythroidium CWB-1, complete genome.</title>
        <authorList>
            <person name="Wu S."/>
        </authorList>
    </citation>
    <scope>NUCLEOTIDE SEQUENCE [LARGE SCALE GENOMIC DNA]</scope>
    <source>
        <strain evidence="2 3">CWB-1</strain>
    </source>
</reference>
<feature type="chain" id="PRO_5021331630" evidence="1">
    <location>
        <begin position="36"/>
        <end position="202"/>
    </location>
</feature>
<evidence type="ECO:0000256" key="1">
    <source>
        <dbReference type="SAM" id="SignalP"/>
    </source>
</evidence>
<gene>
    <name evidence="2" type="ORF">FJ651_10670</name>
</gene>
<keyword evidence="1" id="KW-0732">Signal</keyword>
<evidence type="ECO:0000313" key="2">
    <source>
        <dbReference type="EMBL" id="TPV32770.1"/>
    </source>
</evidence>
<feature type="signal peptide" evidence="1">
    <location>
        <begin position="1"/>
        <end position="35"/>
    </location>
</feature>
<sequence length="202" mass="23182">MNTHKNKKQVKILKTSIATVLLSLLLLFAFHDATAQCDSFEGPVIKDAVKALDDNKVDLVLKWISPEQEIEIITLFNKTHALKSQDKDVYEIVEKHFIETLVRLHHESQNAPYTGLKPLGSTKQIIQMTDTALQDDDIENFIVKMDDHLNKVIREKYRKVAELYKVKDNSVVQGRAFVTAYVDYTHTIEAIHYFMENGATHN</sequence>
<keyword evidence="3" id="KW-1185">Reference proteome</keyword>
<dbReference type="Proteomes" id="UP000317332">
    <property type="component" value="Unassembled WGS sequence"/>
</dbReference>
<dbReference type="AlphaFoldDB" id="A0A506PK72"/>
<protein>
    <submittedName>
        <fullName evidence="2">Uncharacterized protein</fullName>
    </submittedName>
</protein>
<dbReference type="InterPro" id="IPR045613">
    <property type="entry name" value="DUF6448"/>
</dbReference>
<evidence type="ECO:0000313" key="3">
    <source>
        <dbReference type="Proteomes" id="UP000317332"/>
    </source>
</evidence>
<dbReference type="EMBL" id="VHIQ01000005">
    <property type="protein sequence ID" value="TPV32770.1"/>
    <property type="molecule type" value="Genomic_DNA"/>
</dbReference>